<protein>
    <recommendedName>
        <fullName evidence="9">Beta-ketoacyl-[acyl-carrier-protein] synthase III</fullName>
        <shortName evidence="9">Beta-ketoacyl-ACP synthase III</shortName>
        <shortName evidence="9">KAS III</shortName>
        <ecNumber evidence="9">2.3.1.180</ecNumber>
    </recommendedName>
    <alternativeName>
        <fullName evidence="9">3-oxoacyl-[acyl-carrier-protein] synthase 3</fullName>
    </alternativeName>
    <alternativeName>
        <fullName evidence="9">3-oxoacyl-[acyl-carrier-protein] synthase III</fullName>
    </alternativeName>
</protein>
<dbReference type="PANTHER" id="PTHR34069:SF2">
    <property type="entry name" value="BETA-KETOACYL-[ACYL-CARRIER-PROTEIN] SYNTHASE III"/>
    <property type="match status" value="1"/>
</dbReference>
<dbReference type="SUPFAM" id="SSF53901">
    <property type="entry name" value="Thiolase-like"/>
    <property type="match status" value="1"/>
</dbReference>
<proteinExistence type="inferred from homology"/>
<keyword evidence="7 9" id="KW-0275">Fatty acid biosynthesis</keyword>
<dbReference type="GO" id="GO:0044550">
    <property type="term" value="P:secondary metabolite biosynthetic process"/>
    <property type="evidence" value="ECO:0007669"/>
    <property type="project" value="TreeGrafter"/>
</dbReference>
<comment type="subunit">
    <text evidence="9">Homodimer.</text>
</comment>
<comment type="similarity">
    <text evidence="1 9">Belongs to the thiolase-like superfamily. FabH family.</text>
</comment>
<keyword evidence="6 9" id="KW-0443">Lipid metabolism</keyword>
<dbReference type="EC" id="2.3.1.180" evidence="9"/>
<evidence type="ECO:0000256" key="7">
    <source>
        <dbReference type="ARBA" id="ARBA00023160"/>
    </source>
</evidence>
<accession>A0A2D1TXB0</accession>
<keyword evidence="3 9" id="KW-0444">Lipid biosynthesis</keyword>
<dbReference type="GO" id="GO:0006633">
    <property type="term" value="P:fatty acid biosynthetic process"/>
    <property type="evidence" value="ECO:0007669"/>
    <property type="project" value="UniProtKB-UniRule"/>
</dbReference>
<gene>
    <name evidence="9" type="primary">fabH</name>
    <name evidence="12" type="ORF">CSV91_05285</name>
</gene>
<dbReference type="CDD" id="cd00830">
    <property type="entry name" value="KAS_III"/>
    <property type="match status" value="1"/>
</dbReference>
<keyword evidence="5 9" id="KW-0276">Fatty acid metabolism</keyword>
<keyword evidence="2 9" id="KW-0963">Cytoplasm</keyword>
<comment type="subcellular location">
    <subcellularLocation>
        <location evidence="9">Cytoplasm</location>
    </subcellularLocation>
</comment>
<evidence type="ECO:0000313" key="13">
    <source>
        <dbReference type="Proteomes" id="UP000225608"/>
    </source>
</evidence>
<dbReference type="GO" id="GO:0005737">
    <property type="term" value="C:cytoplasm"/>
    <property type="evidence" value="ECO:0007669"/>
    <property type="project" value="UniProtKB-SubCell"/>
</dbReference>
<evidence type="ECO:0000256" key="9">
    <source>
        <dbReference type="HAMAP-Rule" id="MF_01815"/>
    </source>
</evidence>
<feature type="active site" evidence="9">
    <location>
        <position position="245"/>
    </location>
</feature>
<dbReference type="NCBIfam" id="NF006829">
    <property type="entry name" value="PRK09352.1"/>
    <property type="match status" value="1"/>
</dbReference>
<evidence type="ECO:0000256" key="2">
    <source>
        <dbReference type="ARBA" id="ARBA00022490"/>
    </source>
</evidence>
<evidence type="ECO:0000256" key="1">
    <source>
        <dbReference type="ARBA" id="ARBA00008642"/>
    </source>
</evidence>
<comment type="catalytic activity">
    <reaction evidence="9">
        <text>malonyl-[ACP] + acetyl-CoA + H(+) = 3-oxobutanoyl-[ACP] + CO2 + CoA</text>
        <dbReference type="Rhea" id="RHEA:12080"/>
        <dbReference type="Rhea" id="RHEA-COMP:9623"/>
        <dbReference type="Rhea" id="RHEA-COMP:9625"/>
        <dbReference type="ChEBI" id="CHEBI:15378"/>
        <dbReference type="ChEBI" id="CHEBI:16526"/>
        <dbReference type="ChEBI" id="CHEBI:57287"/>
        <dbReference type="ChEBI" id="CHEBI:57288"/>
        <dbReference type="ChEBI" id="CHEBI:78449"/>
        <dbReference type="ChEBI" id="CHEBI:78450"/>
        <dbReference type="EC" id="2.3.1.180"/>
    </reaction>
</comment>
<feature type="domain" description="Beta-ketoacyl-[acyl-carrier-protein] synthase III C-terminal" evidence="10">
    <location>
        <begin position="232"/>
        <end position="318"/>
    </location>
</feature>
<evidence type="ECO:0000313" key="12">
    <source>
        <dbReference type="EMBL" id="ATP54002.1"/>
    </source>
</evidence>
<feature type="region of interest" description="ACP-binding" evidence="9">
    <location>
        <begin position="246"/>
        <end position="250"/>
    </location>
</feature>
<dbReference type="InterPro" id="IPR004655">
    <property type="entry name" value="FabH"/>
</dbReference>
<dbReference type="InterPro" id="IPR013747">
    <property type="entry name" value="ACP_syn_III_C"/>
</dbReference>
<dbReference type="RefSeq" id="WP_099432070.1">
    <property type="nucleotide sequence ID" value="NZ_CP024160.1"/>
</dbReference>
<dbReference type="KEGG" id="caer:CSV91_05285"/>
<keyword evidence="9" id="KW-0511">Multifunctional enzyme</keyword>
<feature type="active site" evidence="9">
    <location>
        <position position="110"/>
    </location>
</feature>
<keyword evidence="4 9" id="KW-0808">Transferase</keyword>
<evidence type="ECO:0000256" key="8">
    <source>
        <dbReference type="ARBA" id="ARBA00023315"/>
    </source>
</evidence>
<dbReference type="GO" id="GO:0033818">
    <property type="term" value="F:beta-ketoacyl-acyl-carrier-protein synthase III activity"/>
    <property type="evidence" value="ECO:0007669"/>
    <property type="project" value="UniProtKB-UniRule"/>
</dbReference>
<evidence type="ECO:0000256" key="4">
    <source>
        <dbReference type="ARBA" id="ARBA00022679"/>
    </source>
</evidence>
<comment type="pathway">
    <text evidence="9">Lipid metabolism; fatty acid biosynthesis.</text>
</comment>
<evidence type="ECO:0000259" key="10">
    <source>
        <dbReference type="Pfam" id="PF08541"/>
    </source>
</evidence>
<dbReference type="InterPro" id="IPR016039">
    <property type="entry name" value="Thiolase-like"/>
</dbReference>
<evidence type="ECO:0000256" key="5">
    <source>
        <dbReference type="ARBA" id="ARBA00022832"/>
    </source>
</evidence>
<dbReference type="HAMAP" id="MF_01815">
    <property type="entry name" value="FabH"/>
    <property type="match status" value="1"/>
</dbReference>
<keyword evidence="8 9" id="KW-0012">Acyltransferase</keyword>
<dbReference type="InterPro" id="IPR013751">
    <property type="entry name" value="ACP_syn_III_N"/>
</dbReference>
<comment type="function">
    <text evidence="9">Catalyzes the condensation reaction of fatty acid synthesis by the addition to an acyl acceptor of two carbons from malonyl-ACP. Catalyzes the first condensation reaction which initiates fatty acid synthesis and may therefore play a role in governing the total rate of fatty acid production. Possesses both acetoacetyl-ACP synthase and acetyl transacylase activities. Its substrate specificity determines the biosynthesis of branched-chain and/or straight-chain of fatty acids.</text>
</comment>
<dbReference type="Pfam" id="PF08545">
    <property type="entry name" value="ACP_syn_III"/>
    <property type="match status" value="1"/>
</dbReference>
<feature type="active site" evidence="9">
    <location>
        <position position="275"/>
    </location>
</feature>
<dbReference type="GO" id="GO:0004315">
    <property type="term" value="F:3-oxoacyl-[acyl-carrier-protein] synthase activity"/>
    <property type="evidence" value="ECO:0007669"/>
    <property type="project" value="InterPro"/>
</dbReference>
<comment type="domain">
    <text evidence="9">The last Arg residue of the ACP-binding site is essential for the weak association between ACP/AcpP and FabH.</text>
</comment>
<sequence>MGFTILGTGSALPKRSVSNDELSEFLDTSDEWIFTRTGIKSRHVCTIESLDDLAVAASEQALQTSGIDASQLDLIVCSTTTGDHLVPAEACAIAERLGATCPAFDVSAACAGFVFALDVAEGYIARARAKHVLVVAAEQMTRALDWTDRATCVLFGDGAGAAVIEAGGENPLAVELSTSPDVETLRVPGLAGSSPYKRAQDRESVLSMNGRRVFKFGVNAICDTVNKLVCDASIAVEDIDHFVFHQANERILSQAVKRLGVPDDRVVRTLRETGNISSACIPLALDRLANTGALHAGDTIALVGFGAGLDVGGYLLRWK</sequence>
<name>A0A2D1TXB0_9ACTN</name>
<dbReference type="NCBIfam" id="TIGR00747">
    <property type="entry name" value="fabH"/>
    <property type="match status" value="1"/>
</dbReference>
<dbReference type="UniPathway" id="UPA00094"/>
<reference evidence="12 13" key="1">
    <citation type="submission" date="2017-10" db="EMBL/GenBank/DDBJ databases">
        <title>Complete genome sequence of Collinsella aerofaciens isolated from the gut of a healthy adult Indian.</title>
        <authorList>
            <person name="Bag S."/>
            <person name="Ghosh T.S."/>
            <person name="Das B."/>
        </authorList>
    </citation>
    <scope>NUCLEOTIDE SEQUENCE [LARGE SCALE GENOMIC DNA]</scope>
    <source>
        <strain evidence="13">indica</strain>
    </source>
</reference>
<dbReference type="AlphaFoldDB" id="A0A2D1TXB0"/>
<dbReference type="Gene3D" id="3.40.47.10">
    <property type="match status" value="1"/>
</dbReference>
<evidence type="ECO:0000259" key="11">
    <source>
        <dbReference type="Pfam" id="PF08545"/>
    </source>
</evidence>
<evidence type="ECO:0000256" key="6">
    <source>
        <dbReference type="ARBA" id="ARBA00023098"/>
    </source>
</evidence>
<organism evidence="12 13">
    <name type="scientific">Collinsella aerofaciens</name>
    <dbReference type="NCBI Taxonomy" id="74426"/>
    <lineage>
        <taxon>Bacteria</taxon>
        <taxon>Bacillati</taxon>
        <taxon>Actinomycetota</taxon>
        <taxon>Coriobacteriia</taxon>
        <taxon>Coriobacteriales</taxon>
        <taxon>Coriobacteriaceae</taxon>
        <taxon>Collinsella</taxon>
    </lineage>
</organism>
<dbReference type="EMBL" id="CP024160">
    <property type="protein sequence ID" value="ATP54002.1"/>
    <property type="molecule type" value="Genomic_DNA"/>
</dbReference>
<evidence type="ECO:0000256" key="3">
    <source>
        <dbReference type="ARBA" id="ARBA00022516"/>
    </source>
</evidence>
<dbReference type="Proteomes" id="UP000225608">
    <property type="component" value="Chromosome"/>
</dbReference>
<dbReference type="PANTHER" id="PTHR34069">
    <property type="entry name" value="3-OXOACYL-[ACYL-CARRIER-PROTEIN] SYNTHASE 3"/>
    <property type="match status" value="1"/>
</dbReference>
<dbReference type="Pfam" id="PF08541">
    <property type="entry name" value="ACP_syn_III_C"/>
    <property type="match status" value="1"/>
</dbReference>
<feature type="domain" description="Beta-ketoacyl-[acyl-carrier-protein] synthase III N-terminal" evidence="11">
    <location>
        <begin position="104"/>
        <end position="176"/>
    </location>
</feature>